<keyword evidence="3 6" id="KW-0540">Nuclease</keyword>
<dbReference type="InterPro" id="IPR037004">
    <property type="entry name" value="Exonuc_VII_ssu_sf"/>
</dbReference>
<dbReference type="PIRSF" id="PIRSF006488">
    <property type="entry name" value="Exonuc_VII_S"/>
    <property type="match status" value="1"/>
</dbReference>
<dbReference type="Proteomes" id="UP000197025">
    <property type="component" value="Unassembled WGS sequence"/>
</dbReference>
<dbReference type="InterPro" id="IPR003761">
    <property type="entry name" value="Exonuc_VII_S"/>
</dbReference>
<organism evidence="7 8">
    <name type="scientific">Thermoflexus hugenholtzii JAD2</name>
    <dbReference type="NCBI Taxonomy" id="877466"/>
    <lineage>
        <taxon>Bacteria</taxon>
        <taxon>Bacillati</taxon>
        <taxon>Chloroflexota</taxon>
        <taxon>Thermoflexia</taxon>
        <taxon>Thermoflexales</taxon>
        <taxon>Thermoflexaceae</taxon>
        <taxon>Thermoflexus</taxon>
    </lineage>
</organism>
<keyword evidence="2 6" id="KW-0963">Cytoplasm</keyword>
<keyword evidence="4 6" id="KW-0378">Hydrolase</keyword>
<keyword evidence="5 6" id="KW-0269">Exonuclease</keyword>
<dbReference type="FunCoup" id="A0A212QQ48">
    <property type="interactions" value="187"/>
</dbReference>
<dbReference type="InParanoid" id="A0A212QQ48"/>
<evidence type="ECO:0000256" key="2">
    <source>
        <dbReference type="ARBA" id="ARBA00022490"/>
    </source>
</evidence>
<dbReference type="PANTHER" id="PTHR34137">
    <property type="entry name" value="EXODEOXYRIBONUCLEASE 7 SMALL SUBUNIT"/>
    <property type="match status" value="1"/>
</dbReference>
<evidence type="ECO:0000256" key="3">
    <source>
        <dbReference type="ARBA" id="ARBA00022722"/>
    </source>
</evidence>
<sequence length="78" mass="8858">MDKPVHELTFEEALAELERIVRALEGGGLPLEEALALYERGQALAERCQRLLQEARLRVRILERDESGALRLSPFEEG</sequence>
<evidence type="ECO:0000256" key="5">
    <source>
        <dbReference type="ARBA" id="ARBA00022839"/>
    </source>
</evidence>
<proteinExistence type="inferred from homology"/>
<evidence type="ECO:0000256" key="6">
    <source>
        <dbReference type="HAMAP-Rule" id="MF_00337"/>
    </source>
</evidence>
<dbReference type="OrthoDB" id="5244334at2"/>
<dbReference type="EMBL" id="FYEK01000015">
    <property type="protein sequence ID" value="SNB61569.1"/>
    <property type="molecule type" value="Genomic_DNA"/>
</dbReference>
<comment type="catalytic activity">
    <reaction evidence="6">
        <text>Exonucleolytic cleavage in either 5'- to 3'- or 3'- to 5'-direction to yield nucleoside 5'-phosphates.</text>
        <dbReference type="EC" id="3.1.11.6"/>
    </reaction>
</comment>
<dbReference type="Pfam" id="PF02609">
    <property type="entry name" value="Exonuc_VII_S"/>
    <property type="match status" value="1"/>
</dbReference>
<dbReference type="NCBIfam" id="NF002139">
    <property type="entry name" value="PRK00977.1-3"/>
    <property type="match status" value="1"/>
</dbReference>
<name>A0A212QQ48_9CHLR</name>
<dbReference type="NCBIfam" id="TIGR01280">
    <property type="entry name" value="xseB"/>
    <property type="match status" value="1"/>
</dbReference>
<comment type="function">
    <text evidence="6">Bidirectionally degrades single-stranded DNA into large acid-insoluble oligonucleotides, which are then degraded further into small acid-soluble oligonucleotides.</text>
</comment>
<dbReference type="EC" id="3.1.11.6" evidence="6"/>
<dbReference type="RefSeq" id="WP_088570533.1">
    <property type="nucleotide sequence ID" value="NZ_FYEK01000015.1"/>
</dbReference>
<gene>
    <name evidence="6" type="primary">xseB</name>
    <name evidence="7" type="ORF">SAMN02746019_00003380</name>
</gene>
<dbReference type="HAMAP" id="MF_00337">
    <property type="entry name" value="Exonuc_7_S"/>
    <property type="match status" value="1"/>
</dbReference>
<reference evidence="8" key="1">
    <citation type="submission" date="2017-06" db="EMBL/GenBank/DDBJ databases">
        <authorList>
            <person name="Varghese N."/>
            <person name="Submissions S."/>
        </authorList>
    </citation>
    <scope>NUCLEOTIDE SEQUENCE [LARGE SCALE GENOMIC DNA]</scope>
    <source>
        <strain evidence="8">JAD2</strain>
    </source>
</reference>
<evidence type="ECO:0000256" key="1">
    <source>
        <dbReference type="ARBA" id="ARBA00009998"/>
    </source>
</evidence>
<evidence type="ECO:0000256" key="4">
    <source>
        <dbReference type="ARBA" id="ARBA00022801"/>
    </source>
</evidence>
<comment type="subunit">
    <text evidence="6">Heterooligomer composed of large and small subunits.</text>
</comment>
<dbReference type="PANTHER" id="PTHR34137:SF1">
    <property type="entry name" value="EXODEOXYRIBONUCLEASE 7 SMALL SUBUNIT"/>
    <property type="match status" value="1"/>
</dbReference>
<dbReference type="SUPFAM" id="SSF116842">
    <property type="entry name" value="XseB-like"/>
    <property type="match status" value="1"/>
</dbReference>
<keyword evidence="8" id="KW-1185">Reference proteome</keyword>
<protein>
    <recommendedName>
        <fullName evidence="6">Exodeoxyribonuclease 7 small subunit</fullName>
        <ecNumber evidence="6">3.1.11.6</ecNumber>
    </recommendedName>
    <alternativeName>
        <fullName evidence="6">Exodeoxyribonuclease VII small subunit</fullName>
        <shortName evidence="6">Exonuclease VII small subunit</shortName>
    </alternativeName>
</protein>
<dbReference type="Gene3D" id="1.10.287.1040">
    <property type="entry name" value="Exonuclease VII, small subunit"/>
    <property type="match status" value="1"/>
</dbReference>
<dbReference type="GO" id="GO:0009318">
    <property type="term" value="C:exodeoxyribonuclease VII complex"/>
    <property type="evidence" value="ECO:0007669"/>
    <property type="project" value="UniProtKB-UniRule"/>
</dbReference>
<accession>A0A212QQ48</accession>
<dbReference type="GO" id="GO:0008855">
    <property type="term" value="F:exodeoxyribonuclease VII activity"/>
    <property type="evidence" value="ECO:0007669"/>
    <property type="project" value="UniProtKB-UniRule"/>
</dbReference>
<evidence type="ECO:0000313" key="8">
    <source>
        <dbReference type="Proteomes" id="UP000197025"/>
    </source>
</evidence>
<dbReference type="GO" id="GO:0006308">
    <property type="term" value="P:DNA catabolic process"/>
    <property type="evidence" value="ECO:0007669"/>
    <property type="project" value="UniProtKB-UniRule"/>
</dbReference>
<dbReference type="AlphaFoldDB" id="A0A212QQ48"/>
<comment type="subcellular location">
    <subcellularLocation>
        <location evidence="6">Cytoplasm</location>
    </subcellularLocation>
</comment>
<comment type="similarity">
    <text evidence="1 6">Belongs to the XseB family.</text>
</comment>
<evidence type="ECO:0000313" key="7">
    <source>
        <dbReference type="EMBL" id="SNB61569.1"/>
    </source>
</evidence>
<dbReference type="GO" id="GO:0005829">
    <property type="term" value="C:cytosol"/>
    <property type="evidence" value="ECO:0007669"/>
    <property type="project" value="TreeGrafter"/>
</dbReference>